<evidence type="ECO:0000313" key="1">
    <source>
        <dbReference type="EMBL" id="KAJ7763616.1"/>
    </source>
</evidence>
<reference evidence="1" key="1">
    <citation type="submission" date="2023-03" db="EMBL/GenBank/DDBJ databases">
        <title>Massive genome expansion in bonnet fungi (Mycena s.s.) driven by repeated elements and novel gene families across ecological guilds.</title>
        <authorList>
            <consortium name="Lawrence Berkeley National Laboratory"/>
            <person name="Harder C.B."/>
            <person name="Miyauchi S."/>
            <person name="Viragh M."/>
            <person name="Kuo A."/>
            <person name="Thoen E."/>
            <person name="Andreopoulos B."/>
            <person name="Lu D."/>
            <person name="Skrede I."/>
            <person name="Drula E."/>
            <person name="Henrissat B."/>
            <person name="Morin E."/>
            <person name="Kohler A."/>
            <person name="Barry K."/>
            <person name="LaButti K."/>
            <person name="Morin E."/>
            <person name="Salamov A."/>
            <person name="Lipzen A."/>
            <person name="Mereny Z."/>
            <person name="Hegedus B."/>
            <person name="Baldrian P."/>
            <person name="Stursova M."/>
            <person name="Weitz H."/>
            <person name="Taylor A."/>
            <person name="Grigoriev I.V."/>
            <person name="Nagy L.G."/>
            <person name="Martin F."/>
            <person name="Kauserud H."/>
        </authorList>
    </citation>
    <scope>NUCLEOTIDE SEQUENCE</scope>
    <source>
        <strain evidence="1">CBHHK188m</strain>
    </source>
</reference>
<gene>
    <name evidence="1" type="ORF">DFH07DRAFT_770788</name>
</gene>
<dbReference type="AlphaFoldDB" id="A0AAD7JFH5"/>
<keyword evidence="2" id="KW-1185">Reference proteome</keyword>
<protein>
    <submittedName>
        <fullName evidence="1">Uncharacterized protein</fullName>
    </submittedName>
</protein>
<name>A0AAD7JFH5_9AGAR</name>
<proteinExistence type="predicted"/>
<comment type="caution">
    <text evidence="1">The sequence shown here is derived from an EMBL/GenBank/DDBJ whole genome shotgun (WGS) entry which is preliminary data.</text>
</comment>
<dbReference type="EMBL" id="JARJLG010000040">
    <property type="protein sequence ID" value="KAJ7763616.1"/>
    <property type="molecule type" value="Genomic_DNA"/>
</dbReference>
<accession>A0AAD7JFH5</accession>
<sequence length="266" mass="30024">MTIKINGYDLVTGPSLVPSKPVGAHHHSRDLALHLSHGGRSHWIRPGQAEFITVLAPVAYYLSGSNLVLLIVIHDHAEEPIWLMFVVHNRLVTVSKKSSQAYVEPGHGKRHERDTSDLLGVLIDSFNKDPKYLRFKGTVPQHSERSIKDAWLRSHKDVSSAMALLSGPKWTAQAAIRIPRQLYLDLDAAVCPFQEDSQLSPWMLTCEPATQIQSVVLVLGKRPVSRMHWRHVVLLSATLPYDVLEMTTEFMTKPIRILVKRDELML</sequence>
<evidence type="ECO:0000313" key="2">
    <source>
        <dbReference type="Proteomes" id="UP001215280"/>
    </source>
</evidence>
<dbReference type="Proteomes" id="UP001215280">
    <property type="component" value="Unassembled WGS sequence"/>
</dbReference>
<organism evidence="1 2">
    <name type="scientific">Mycena maculata</name>
    <dbReference type="NCBI Taxonomy" id="230809"/>
    <lineage>
        <taxon>Eukaryota</taxon>
        <taxon>Fungi</taxon>
        <taxon>Dikarya</taxon>
        <taxon>Basidiomycota</taxon>
        <taxon>Agaricomycotina</taxon>
        <taxon>Agaricomycetes</taxon>
        <taxon>Agaricomycetidae</taxon>
        <taxon>Agaricales</taxon>
        <taxon>Marasmiineae</taxon>
        <taxon>Mycenaceae</taxon>
        <taxon>Mycena</taxon>
    </lineage>
</organism>